<organism evidence="2 3">
    <name type="scientific">Cellulomonas septica</name>
    <dbReference type="NCBI Taxonomy" id="285080"/>
    <lineage>
        <taxon>Bacteria</taxon>
        <taxon>Bacillati</taxon>
        <taxon>Actinomycetota</taxon>
        <taxon>Actinomycetes</taxon>
        <taxon>Micrococcales</taxon>
        <taxon>Cellulomonadaceae</taxon>
        <taxon>Cellulomonas</taxon>
    </lineage>
</organism>
<gene>
    <name evidence="2" type="ORF">HGA02_01800</name>
</gene>
<name>A0ABX1JVF5_9CELL</name>
<dbReference type="RefSeq" id="WP_168676951.1">
    <property type="nucleotide sequence ID" value="NZ_JAAXOY010000015.1"/>
</dbReference>
<accession>A0ABX1JVF5</accession>
<comment type="caution">
    <text evidence="2">The sequence shown here is derived from an EMBL/GenBank/DDBJ whole genome shotgun (WGS) entry which is preliminary data.</text>
</comment>
<keyword evidence="3" id="KW-1185">Reference proteome</keyword>
<reference evidence="2 3" key="1">
    <citation type="submission" date="2020-04" db="EMBL/GenBank/DDBJ databases">
        <title>MicrobeNet Type strains.</title>
        <authorList>
            <person name="Nicholson A.C."/>
        </authorList>
    </citation>
    <scope>NUCLEOTIDE SEQUENCE [LARGE SCALE GENOMIC DNA]</scope>
    <source>
        <strain evidence="2 3">ATCC BAA-787</strain>
    </source>
</reference>
<feature type="region of interest" description="Disordered" evidence="1">
    <location>
        <begin position="351"/>
        <end position="384"/>
    </location>
</feature>
<dbReference type="Proteomes" id="UP000777774">
    <property type="component" value="Unassembled WGS sequence"/>
</dbReference>
<protein>
    <submittedName>
        <fullName evidence="2">Transcriptional regulator</fullName>
    </submittedName>
</protein>
<evidence type="ECO:0000313" key="3">
    <source>
        <dbReference type="Proteomes" id="UP000777774"/>
    </source>
</evidence>
<proteinExistence type="predicted"/>
<evidence type="ECO:0000256" key="1">
    <source>
        <dbReference type="SAM" id="MobiDB-lite"/>
    </source>
</evidence>
<sequence length="728" mass="79456">MSESYVLHQWAQAQRTAASHPDAGTRGRAGDRARSWGAVLDGMRSGALRIGRRDPVRDLPVWVTPEVIRGGFATGAAAAGGPLTTQETVAARDAGLPPDRRAVFEHHLGESGLRRLWERLDDGSYAVDLPEHAALLTVAWLVRAGRIESAASLVAQLRPYADQLCFVPREVVVDPAASDDVWVVTAGEARTRLDAHGGSPHVREMNEALGVWAPFTDRLVAHWLRTSDGERLDSLRPDGWLEDSRALLREYADLAARHTLNRKHRNPKHPATILRIELERAVAGESPWRNARVEHAVRALVAKRGVPGSPDHVALRTAQAEIAARPTSDVLTSVVAARLTDVEPSRGIREPEAFEHPVDQREASRWDVPAGTPVPPAATRQTSRARAGTIDDLLERGVIGSSEVLAGFLPELTGEVIARDVADPVLRRLVARTYAAFRRRRSLLLLDLAHQVRTDELPWVAAVAHERSTCRGDDHVATIVRFADLSTRTWPGTMLPNPVVAELDALARAGGLGAVFTELVAADIFQGRFSTKFADAFLAAQGLLDGSRYARYYGIPSSAWSTVATAHDRRGSFSTLARDRATPEHRWCVVCNGRVVEQSLVLTTHNLAALVRLGWRPQEGWAAQAERTFDAVLVVLDKVGAAEHNPRLRADLAHAWRQTVFAVSMLPAADQPDLLLALRQRADRARPVSRARASHLVAGLQVADGREPFVGWVHGRHPLLDVSAGIGS</sequence>
<dbReference type="EMBL" id="JAAXOY010000015">
    <property type="protein sequence ID" value="NKY38294.1"/>
    <property type="molecule type" value="Genomic_DNA"/>
</dbReference>
<feature type="compositionally biased region" description="Basic and acidic residues" evidence="1">
    <location>
        <begin position="351"/>
        <end position="365"/>
    </location>
</feature>
<evidence type="ECO:0000313" key="2">
    <source>
        <dbReference type="EMBL" id="NKY38294.1"/>
    </source>
</evidence>